<organism evidence="1 2">
    <name type="scientific">Waltera intestinalis</name>
    <dbReference type="NCBI Taxonomy" id="2606635"/>
    <lineage>
        <taxon>Bacteria</taxon>
        <taxon>Bacillati</taxon>
        <taxon>Bacillota</taxon>
        <taxon>Clostridia</taxon>
        <taxon>Lachnospirales</taxon>
        <taxon>Lachnospiraceae</taxon>
        <taxon>Waltera</taxon>
    </lineage>
</organism>
<gene>
    <name evidence="1" type="ORF">FYJ59_02650</name>
</gene>
<dbReference type="EMBL" id="VUMU01000002">
    <property type="protein sequence ID" value="MST57154.1"/>
    <property type="molecule type" value="Genomic_DNA"/>
</dbReference>
<reference evidence="1 2" key="1">
    <citation type="submission" date="2019-08" db="EMBL/GenBank/DDBJ databases">
        <title>In-depth cultivation of the pig gut microbiome towards novel bacterial diversity and tailored functional studies.</title>
        <authorList>
            <person name="Wylensek D."/>
            <person name="Hitch T.C.A."/>
            <person name="Clavel T."/>
        </authorList>
    </citation>
    <scope>NUCLEOTIDE SEQUENCE [LARGE SCALE GENOMIC DNA]</scope>
    <source>
        <strain evidence="1 2">WCA3-601-WT-6H</strain>
    </source>
</reference>
<dbReference type="RefSeq" id="WP_154495142.1">
    <property type="nucleotide sequence ID" value="NZ_VUMU01000002.1"/>
</dbReference>
<protein>
    <submittedName>
        <fullName evidence="1">InlB B-repeat-containing protein</fullName>
    </submittedName>
</protein>
<accession>A0A6L5YFU7</accession>
<keyword evidence="2" id="KW-1185">Reference proteome</keyword>
<evidence type="ECO:0000313" key="2">
    <source>
        <dbReference type="Proteomes" id="UP000476055"/>
    </source>
</evidence>
<proteinExistence type="predicted"/>
<sequence>MCGYPTPEREGYHFAGWYLTTDEGDILVETMPASRFFAQQGGETDYNVPLELHLMAGWKKTEEKGN</sequence>
<dbReference type="InterPro" id="IPR042229">
    <property type="entry name" value="Listeria/Bacterioides_rpt_sf"/>
</dbReference>
<dbReference type="AlphaFoldDB" id="A0A6L5YFU7"/>
<name>A0A6L5YFU7_9FIRM</name>
<dbReference type="Proteomes" id="UP000476055">
    <property type="component" value="Unassembled WGS sequence"/>
</dbReference>
<evidence type="ECO:0000313" key="1">
    <source>
        <dbReference type="EMBL" id="MST57154.1"/>
    </source>
</evidence>
<comment type="caution">
    <text evidence="1">The sequence shown here is derived from an EMBL/GenBank/DDBJ whole genome shotgun (WGS) entry which is preliminary data.</text>
</comment>
<dbReference type="Gene3D" id="2.60.40.4270">
    <property type="entry name" value="Listeria-Bacteroides repeat domain"/>
    <property type="match status" value="1"/>
</dbReference>